<name>A0A7E4VSW3_PANRE</name>
<evidence type="ECO:0000313" key="1">
    <source>
        <dbReference type="Proteomes" id="UP000492821"/>
    </source>
</evidence>
<organism evidence="1 2">
    <name type="scientific">Panagrellus redivivus</name>
    <name type="common">Microworm</name>
    <dbReference type="NCBI Taxonomy" id="6233"/>
    <lineage>
        <taxon>Eukaryota</taxon>
        <taxon>Metazoa</taxon>
        <taxon>Ecdysozoa</taxon>
        <taxon>Nematoda</taxon>
        <taxon>Chromadorea</taxon>
        <taxon>Rhabditida</taxon>
        <taxon>Tylenchina</taxon>
        <taxon>Panagrolaimomorpha</taxon>
        <taxon>Panagrolaimoidea</taxon>
        <taxon>Panagrolaimidae</taxon>
        <taxon>Panagrellus</taxon>
    </lineage>
</organism>
<sequence>MPYPLAKLAYGLRCRLNELATPVERYRLQTAAGNASTCPPLQRSIETLNDLNIFYVNEKVTVSGMYGRGSIDYKKYGLVHCGSDYICVINTNAQNVAKPFEYFLHPKEMLYLQDCHLSLPFLEEVAKFIGTTEKICFWGSTNRGYHLNIAIVMTVFPNVKSILFHDSPFDPTWITDTALFDQHNLTRLEFTMTLKEYKTYSVDAIETFLRAQTKGFKLKLIVHDTSRKPNRIDYDLEVALKGKFEKDRPGEGFTQIKLSSDELKTTLYLTDI</sequence>
<dbReference type="WBParaSite" id="Pan_g2972.t1">
    <property type="protein sequence ID" value="Pan_g2972.t1"/>
    <property type="gene ID" value="Pan_g2972"/>
</dbReference>
<reference evidence="1" key="1">
    <citation type="journal article" date="2013" name="Genetics">
        <title>The draft genome and transcriptome of Panagrellus redivivus are shaped by the harsh demands of a free-living lifestyle.</title>
        <authorList>
            <person name="Srinivasan J."/>
            <person name="Dillman A.R."/>
            <person name="Macchietto M.G."/>
            <person name="Heikkinen L."/>
            <person name="Lakso M."/>
            <person name="Fracchia K.M."/>
            <person name="Antoshechkin I."/>
            <person name="Mortazavi A."/>
            <person name="Wong G."/>
            <person name="Sternberg P.W."/>
        </authorList>
    </citation>
    <scope>NUCLEOTIDE SEQUENCE [LARGE SCALE GENOMIC DNA]</scope>
    <source>
        <strain evidence="1">MT8872</strain>
    </source>
</reference>
<dbReference type="Proteomes" id="UP000492821">
    <property type="component" value="Unassembled WGS sequence"/>
</dbReference>
<protein>
    <submittedName>
        <fullName evidence="2">DNA-binding protein</fullName>
    </submittedName>
</protein>
<dbReference type="AlphaFoldDB" id="A0A7E4VSW3"/>
<proteinExistence type="predicted"/>
<evidence type="ECO:0000313" key="2">
    <source>
        <dbReference type="WBParaSite" id="Pan_g2972.t1"/>
    </source>
</evidence>
<keyword evidence="1" id="KW-1185">Reference proteome</keyword>
<accession>A0A7E4VSW3</accession>
<reference evidence="2" key="2">
    <citation type="submission" date="2020-10" db="UniProtKB">
        <authorList>
            <consortium name="WormBaseParasite"/>
        </authorList>
    </citation>
    <scope>IDENTIFICATION</scope>
</reference>